<dbReference type="PROSITE" id="PS50887">
    <property type="entry name" value="GGDEF"/>
    <property type="match status" value="1"/>
</dbReference>
<accession>A0A0E2E710</accession>
<dbReference type="Proteomes" id="UP000011705">
    <property type="component" value="Chromosome"/>
</dbReference>
<dbReference type="InterPro" id="IPR029016">
    <property type="entry name" value="GAF-like_dom_sf"/>
</dbReference>
<keyword evidence="3" id="KW-0802">TPR repeat</keyword>
<evidence type="ECO:0000256" key="1">
    <source>
        <dbReference type="ARBA" id="ARBA00012528"/>
    </source>
</evidence>
<protein>
    <recommendedName>
        <fullName evidence="1">diguanylate cyclase</fullName>
        <ecNumber evidence="1">2.7.7.65</ecNumber>
    </recommendedName>
</protein>
<reference evidence="5" key="1">
    <citation type="submission" date="2012-01" db="EMBL/GenBank/DDBJ databases">
        <title>The Genome Sequence of Treponema denticola H-22.</title>
        <authorList>
            <consortium name="The Broad Institute Genome Sequencing Platform"/>
            <person name="Earl A."/>
            <person name="Ward D."/>
            <person name="Feldgarden M."/>
            <person name="Gevers D."/>
            <person name="Blanton J.M."/>
            <person name="Fenno C.J."/>
            <person name="Baranova O.V."/>
            <person name="Mathney J."/>
            <person name="Dewhirst F.E."/>
            <person name="Izard J."/>
            <person name="Young S.K."/>
            <person name="Zeng Q."/>
            <person name="Gargeya S."/>
            <person name="Fitzgerald M."/>
            <person name="Haas B."/>
            <person name="Abouelleil A."/>
            <person name="Alvarado L."/>
            <person name="Arachchi H.M."/>
            <person name="Berlin A."/>
            <person name="Chapman S.B."/>
            <person name="Gearin G."/>
            <person name="Goldberg J."/>
            <person name="Griggs A."/>
            <person name="Gujja S."/>
            <person name="Hansen M."/>
            <person name="Heiman D."/>
            <person name="Howarth C."/>
            <person name="Larimer J."/>
            <person name="Lui A."/>
            <person name="MacDonald P.J.P."/>
            <person name="McCowen C."/>
            <person name="Montmayeur A."/>
            <person name="Murphy C."/>
            <person name="Neiman D."/>
            <person name="Pearson M."/>
            <person name="Priest M."/>
            <person name="Roberts A."/>
            <person name="Saif S."/>
            <person name="Shea T."/>
            <person name="Sisk P."/>
            <person name="Stolte C."/>
            <person name="Sykes S."/>
            <person name="Wortman J."/>
            <person name="Nusbaum C."/>
            <person name="Birren B."/>
        </authorList>
    </citation>
    <scope>NUCLEOTIDE SEQUENCE [LARGE SCALE GENOMIC DNA]</scope>
    <source>
        <strain evidence="5">H-22</strain>
    </source>
</reference>
<dbReference type="EC" id="2.7.7.65" evidence="1"/>
<evidence type="ECO:0000259" key="4">
    <source>
        <dbReference type="PROSITE" id="PS50887"/>
    </source>
</evidence>
<dbReference type="InterPro" id="IPR000160">
    <property type="entry name" value="GGDEF_dom"/>
</dbReference>
<dbReference type="SMART" id="SM00267">
    <property type="entry name" value="GGDEF"/>
    <property type="match status" value="1"/>
</dbReference>
<dbReference type="SUPFAM" id="SSF55073">
    <property type="entry name" value="Nucleotide cyclase"/>
    <property type="match status" value="1"/>
</dbReference>
<dbReference type="NCBIfam" id="TIGR00254">
    <property type="entry name" value="GGDEF"/>
    <property type="match status" value="1"/>
</dbReference>
<evidence type="ECO:0000313" key="5">
    <source>
        <dbReference type="EMBL" id="EMB33873.1"/>
    </source>
</evidence>
<comment type="caution">
    <text evidence="5">The sequence shown here is derived from an EMBL/GenBank/DDBJ whole genome shotgun (WGS) entry which is preliminary data.</text>
</comment>
<dbReference type="Gene3D" id="3.30.70.270">
    <property type="match status" value="1"/>
</dbReference>
<dbReference type="InterPro" id="IPR011990">
    <property type="entry name" value="TPR-like_helical_dom_sf"/>
</dbReference>
<feature type="domain" description="GGDEF" evidence="4">
    <location>
        <begin position="1470"/>
        <end position="1601"/>
    </location>
</feature>
<dbReference type="SUPFAM" id="SSF48452">
    <property type="entry name" value="TPR-like"/>
    <property type="match status" value="2"/>
</dbReference>
<dbReference type="InterPro" id="IPR050469">
    <property type="entry name" value="Diguanylate_Cyclase"/>
</dbReference>
<organism evidence="5">
    <name type="scientific">Treponema denticola H-22</name>
    <dbReference type="NCBI Taxonomy" id="999432"/>
    <lineage>
        <taxon>Bacteria</taxon>
        <taxon>Pseudomonadati</taxon>
        <taxon>Spirochaetota</taxon>
        <taxon>Spirochaetia</taxon>
        <taxon>Spirochaetales</taxon>
        <taxon>Treponemataceae</taxon>
        <taxon>Treponema</taxon>
    </lineage>
</organism>
<dbReference type="InterPro" id="IPR019734">
    <property type="entry name" value="TPR_rpt"/>
</dbReference>
<gene>
    <name evidence="5" type="ORF">HMPREF9726_01253</name>
</gene>
<evidence type="ECO:0000256" key="3">
    <source>
        <dbReference type="PROSITE-ProRule" id="PRU00339"/>
    </source>
</evidence>
<dbReference type="GO" id="GO:0052621">
    <property type="term" value="F:diguanylate cyclase activity"/>
    <property type="evidence" value="ECO:0007669"/>
    <property type="project" value="UniProtKB-EC"/>
</dbReference>
<sequence>MEIINSRYKIIKKISNSMPYVQEFLAADLWSESKKINLKIVSSLELKKEVLDFFKDNFITISTIDNYFHLKNYGFSSLYLSYPSLPHSNPDEILYIFTTEHLENAVPVFEFIQKCSMEDILKITVSVCQSLVHASNIGFEYEMFAHDNVMIVKEKDDFTVRIKDIVSAKLENSTSIRFNETKDYTETNENIDTVISFIVTLLAGQELKTSVSSTLTKLKTVYKNKKFNKKNEDIFTALYEIAKKYIHHKDKNQKIRIHTIIQDINRKLNRNYLADIIPPLNSITFRPKIVGKQKEINMVSQARVEIQSRKAKKQVFLIKGTQGTGKTRFLKEAEYRLALERTNIYANYNLRNSSPDQFWDDFLGKIFLNSYSAQDMDERENLIKNTKLIRDRKLAVNTEKEYDYMKFKLFNEGKNLFFKTIGQLPVFLIIDDVEFANDFMLDTILYLATEITELERFGVILSYDEAVTPVSPKFESFLNILNNYEKCQTFELNYFSKEETIEMLKNIMLLKYLPLSFGPVLYKHTSGCPSFIIEMIKEFVNAGTIYRDKLTGLWLIKEEIYNEKLQNRIPKSIEEALTNQLDVLSPSEKKVFLEVSLFQNKFKIEYLYKILSMSPKQIDKNINKLINKGLITVIKTGDKLEYTITNKIMHNILYQMVPPKNKMLQHKKISQILQKEPDTDVNELIWYLKESGNKKAALNYCLDIVNKNMKEKNPDAAIKIYEKITSMISGQSTKAKFQILLKIFELYNQMNITNKEAEIILSLEEMLPKIKDANLLSCYYNLMARYEYETSNEEKVNFYVNKLAELHTKISKDIVNLRLQHAKCLYYHLKRQYRDFKESTHKIFNLTKNRPEYISYRTEAYIFLGYLYDKKNKKKASFKCFQKAKELSSLSNNIKTELISMYNISILHWKRYSNIEKTLTYTKNVISLAKKLGFLTIETVSIINYARMLSEIQSNHEAYEYAKEAENKILANNMVMLKIPCITTLMEITQNLSRYKEFCEYRKEYIKTVRENKKKSANQHNCVFYVIMARMYQEFGYTNKAIVCLQRSIKLKKHLPDHQLFIVYFMLETLRIIQRKKSDINNLIKIFNLYINIKNYSTKNIRQLTKNFFDTVITVTIKRPDIDFTPLILQIVKFNTPDLYDFQQSGMNYLNIYLNKTEPEHILQENLQLIKPKKLINIALFLNMTLGDYYYAAGIQNLAIIYYLEAQNKILEILKNTPEKCKARLFNNWQFNRAFDIVSDFIKGKPLQKEKRYNQKTTNSELKEILKCKHINIIKKDKNLKNKLVQTFLKNEGYEHISPVEIVNNFTDNYTQNISEIMKFLALNIIATSYDFLEISTSGKPSFILHNEDQNKDLQNIFDFIIKFGYQNTAKIETILQKPCMVIPVNKKNFGSNHYKLLGFMVFISENVINDFSQEGRSFCKKHSNLLTLLVESKRFQQSASYDTLTGAYTRKYFEVFFKNIIKNLYNSNSKFSLILYDLDKFKNINDTYGHLVGDIVLKRVTQTILDSLSQGQILGRYGGEEFTVILPDTDSQKALKTAEYFRKKIENLVFTEFDTAITISLGIATFPEHGKTTSELLSNADQALYHSKNTGRNKSTVWAPSIINKKETSQAAVIIADESSFNENISATIELCDILKTNIKKTELSKTLISKIIKFFEAESGAIILKSKNKKNNELNFKINAKIGFESYPINYQLVHTVTEDGTGIYQVDWDSIAKRNSITNMPEWNSVMIAPIIKNEAIIGVIYLAAPEKHVKFNLNKFIFFTFLTDIISANI</sequence>
<dbReference type="PATRIC" id="fig|999432.5.peg.1303"/>
<name>A0A0E2E710_TREDN</name>
<dbReference type="RefSeq" id="WP_002684303.1">
    <property type="nucleotide sequence ID" value="NZ_CM001795.1"/>
</dbReference>
<feature type="repeat" description="TPR" evidence="3">
    <location>
        <begin position="858"/>
        <end position="891"/>
    </location>
</feature>
<dbReference type="SUPFAM" id="SSF55781">
    <property type="entry name" value="GAF domain-like"/>
    <property type="match status" value="1"/>
</dbReference>
<dbReference type="SUPFAM" id="SSF52540">
    <property type="entry name" value="P-loop containing nucleoside triphosphate hydrolases"/>
    <property type="match status" value="1"/>
</dbReference>
<dbReference type="InterPro" id="IPR029787">
    <property type="entry name" value="Nucleotide_cyclase"/>
</dbReference>
<dbReference type="Gene3D" id="3.30.450.40">
    <property type="match status" value="1"/>
</dbReference>
<proteinExistence type="predicted"/>
<dbReference type="PANTHER" id="PTHR45138:SF9">
    <property type="entry name" value="DIGUANYLATE CYCLASE DGCM-RELATED"/>
    <property type="match status" value="1"/>
</dbReference>
<comment type="catalytic activity">
    <reaction evidence="2">
        <text>2 GTP = 3',3'-c-di-GMP + 2 diphosphate</text>
        <dbReference type="Rhea" id="RHEA:24898"/>
        <dbReference type="ChEBI" id="CHEBI:33019"/>
        <dbReference type="ChEBI" id="CHEBI:37565"/>
        <dbReference type="ChEBI" id="CHEBI:58805"/>
        <dbReference type="EC" id="2.7.7.65"/>
    </reaction>
</comment>
<dbReference type="EMBL" id="AGDV01000010">
    <property type="protein sequence ID" value="EMB33873.1"/>
    <property type="molecule type" value="Genomic_DNA"/>
</dbReference>
<dbReference type="Gene3D" id="1.25.40.10">
    <property type="entry name" value="Tetratricopeptide repeat domain"/>
    <property type="match status" value="1"/>
</dbReference>
<dbReference type="PROSITE" id="PS50005">
    <property type="entry name" value="TPR"/>
    <property type="match status" value="1"/>
</dbReference>
<dbReference type="Pfam" id="PF00990">
    <property type="entry name" value="GGDEF"/>
    <property type="match status" value="1"/>
</dbReference>
<dbReference type="InterPro" id="IPR043128">
    <property type="entry name" value="Rev_trsase/Diguanyl_cyclase"/>
</dbReference>
<evidence type="ECO:0000256" key="2">
    <source>
        <dbReference type="ARBA" id="ARBA00034247"/>
    </source>
</evidence>
<dbReference type="PANTHER" id="PTHR45138">
    <property type="entry name" value="REGULATORY COMPONENTS OF SENSORY TRANSDUCTION SYSTEM"/>
    <property type="match status" value="1"/>
</dbReference>
<dbReference type="CDD" id="cd01949">
    <property type="entry name" value="GGDEF"/>
    <property type="match status" value="1"/>
</dbReference>
<dbReference type="InterPro" id="IPR027417">
    <property type="entry name" value="P-loop_NTPase"/>
</dbReference>
<dbReference type="HOGENOM" id="CLU_242103_0_0_12"/>
<dbReference type="FunFam" id="3.30.70.270:FF:000001">
    <property type="entry name" value="Diguanylate cyclase domain protein"/>
    <property type="match status" value="1"/>
</dbReference>